<name>A0AA90IVZ4_9BACI</name>
<dbReference type="Proteomes" id="UP001066455">
    <property type="component" value="Unassembled WGS sequence"/>
</dbReference>
<evidence type="ECO:0000313" key="1">
    <source>
        <dbReference type="EMBL" id="MCY9280821.1"/>
    </source>
</evidence>
<dbReference type="EMBL" id="JALAXI010000010">
    <property type="protein sequence ID" value="MCY9280821.1"/>
    <property type="molecule type" value="Genomic_DNA"/>
</dbReference>
<comment type="caution">
    <text evidence="1">The sequence shown here is derived from an EMBL/GenBank/DDBJ whole genome shotgun (WGS) entry which is preliminary data.</text>
</comment>
<accession>A0AA90IVZ4</accession>
<gene>
    <name evidence="1" type="ORF">MOE73_12175</name>
</gene>
<reference evidence="1" key="1">
    <citation type="submission" date="2022-02" db="EMBL/GenBank/DDBJ databases">
        <title>Crop Bioprotection Bacillus Genome Sequencing.</title>
        <authorList>
            <person name="Dunlap C."/>
        </authorList>
    </citation>
    <scope>NUCLEOTIDE SEQUENCE</scope>
    <source>
        <strain evidence="1">T20C14</strain>
    </source>
</reference>
<dbReference type="AlphaFoldDB" id="A0AA90IVZ4"/>
<protein>
    <recommendedName>
        <fullName evidence="3">TRASH domain-containing protein</fullName>
    </recommendedName>
</protein>
<evidence type="ECO:0008006" key="3">
    <source>
        <dbReference type="Google" id="ProtNLM"/>
    </source>
</evidence>
<proteinExistence type="predicted"/>
<sequence length="50" mass="6040">MSSKNEFCKCENSSGSHTQIEDEWGYWFCCNDCNKKIEDDFHYFDEPDIY</sequence>
<dbReference type="RefSeq" id="WP_242792347.1">
    <property type="nucleotide sequence ID" value="NZ_JAKYKF010000004.1"/>
</dbReference>
<evidence type="ECO:0000313" key="2">
    <source>
        <dbReference type="Proteomes" id="UP001066455"/>
    </source>
</evidence>
<organism evidence="1 2">
    <name type="scientific">Bacillus haynesii</name>
    <dbReference type="NCBI Taxonomy" id="1925021"/>
    <lineage>
        <taxon>Bacteria</taxon>
        <taxon>Bacillati</taxon>
        <taxon>Bacillota</taxon>
        <taxon>Bacilli</taxon>
        <taxon>Bacillales</taxon>
        <taxon>Bacillaceae</taxon>
        <taxon>Bacillus</taxon>
    </lineage>
</organism>